<protein>
    <submittedName>
        <fullName evidence="2">Uncharacterized protein</fullName>
    </submittedName>
</protein>
<accession>A0A6L2JGF1</accession>
<dbReference type="AlphaFoldDB" id="A0A6L2JGF1"/>
<name>A0A6L2JGF1_TANCI</name>
<dbReference type="EMBL" id="BKCJ010000759">
    <property type="protein sequence ID" value="GEU36016.1"/>
    <property type="molecule type" value="Genomic_DNA"/>
</dbReference>
<gene>
    <name evidence="2" type="ORF">Tci_007994</name>
</gene>
<organism evidence="2">
    <name type="scientific">Tanacetum cinerariifolium</name>
    <name type="common">Dalmatian daisy</name>
    <name type="synonym">Chrysanthemum cinerariifolium</name>
    <dbReference type="NCBI Taxonomy" id="118510"/>
    <lineage>
        <taxon>Eukaryota</taxon>
        <taxon>Viridiplantae</taxon>
        <taxon>Streptophyta</taxon>
        <taxon>Embryophyta</taxon>
        <taxon>Tracheophyta</taxon>
        <taxon>Spermatophyta</taxon>
        <taxon>Magnoliopsida</taxon>
        <taxon>eudicotyledons</taxon>
        <taxon>Gunneridae</taxon>
        <taxon>Pentapetalae</taxon>
        <taxon>asterids</taxon>
        <taxon>campanulids</taxon>
        <taxon>Asterales</taxon>
        <taxon>Asteraceae</taxon>
        <taxon>Asteroideae</taxon>
        <taxon>Anthemideae</taxon>
        <taxon>Anthemidinae</taxon>
        <taxon>Tanacetum</taxon>
    </lineage>
</organism>
<sequence>MEKDDKAAGEVMMKTDDDDDNTKDDDEEREICRMGVMDNIDLYTQILEVMASLELCTVIPRASKNLKKKFFKFVIQRDKGKEEMFRVYVEKKGEIQAELEAFAKPTKIFSCEKKVIRSITISVCVKGDDLSHPHVHQALCPTSRATYHMDVRVCSALHQTRYTLFYRLKSRSKTDIDKNITYNVMSMSKAGHYKVGRPRGRRKSPCSRFVGRGRPLGLLGRLLDLGMDSRSSDAACLGSVTNGVSVDAFKSDSSLSWIFISTRLNFEL</sequence>
<feature type="compositionally biased region" description="Acidic residues" evidence="1">
    <location>
        <begin position="16"/>
        <end position="27"/>
    </location>
</feature>
<evidence type="ECO:0000256" key="1">
    <source>
        <dbReference type="SAM" id="MobiDB-lite"/>
    </source>
</evidence>
<feature type="region of interest" description="Disordered" evidence="1">
    <location>
        <begin position="1"/>
        <end position="27"/>
    </location>
</feature>
<proteinExistence type="predicted"/>
<comment type="caution">
    <text evidence="2">The sequence shown here is derived from an EMBL/GenBank/DDBJ whole genome shotgun (WGS) entry which is preliminary data.</text>
</comment>
<evidence type="ECO:0000313" key="2">
    <source>
        <dbReference type="EMBL" id="GEU36016.1"/>
    </source>
</evidence>
<reference evidence="2" key="1">
    <citation type="journal article" date="2019" name="Sci. Rep.">
        <title>Draft genome of Tanacetum cinerariifolium, the natural source of mosquito coil.</title>
        <authorList>
            <person name="Yamashiro T."/>
            <person name="Shiraishi A."/>
            <person name="Satake H."/>
            <person name="Nakayama K."/>
        </authorList>
    </citation>
    <scope>NUCLEOTIDE SEQUENCE</scope>
</reference>